<evidence type="ECO:0000313" key="1">
    <source>
        <dbReference type="EMBL" id="MDQ8194864.1"/>
    </source>
</evidence>
<accession>A0ABU1AJD9</accession>
<sequence>MHAGPLATAMPYRWDGHTVWGHVIAHLMRFFNLHSVEDVLRVEVLDIGELQAWS</sequence>
<proteinExistence type="predicted"/>
<gene>
    <name evidence="1" type="ORF">QEH59_10535</name>
</gene>
<keyword evidence="2" id="KW-1185">Reference proteome</keyword>
<reference evidence="1 2" key="1">
    <citation type="submission" date="2023-04" db="EMBL/GenBank/DDBJ databases">
        <title>A novel bacteria isolated from coastal sediment.</title>
        <authorList>
            <person name="Liu X.-J."/>
            <person name="Du Z.-J."/>
        </authorList>
    </citation>
    <scope>NUCLEOTIDE SEQUENCE [LARGE SCALE GENOMIC DNA]</scope>
    <source>
        <strain evidence="1 2">SDUM461004</strain>
    </source>
</reference>
<comment type="caution">
    <text evidence="1">The sequence shown here is derived from an EMBL/GenBank/DDBJ whole genome shotgun (WGS) entry which is preliminary data.</text>
</comment>
<name>A0ABU1AJD9_9BACT</name>
<organism evidence="1 2">
    <name type="scientific">Thalassobacterium sedimentorum</name>
    <dbReference type="NCBI Taxonomy" id="3041258"/>
    <lineage>
        <taxon>Bacteria</taxon>
        <taxon>Pseudomonadati</taxon>
        <taxon>Verrucomicrobiota</taxon>
        <taxon>Opitutia</taxon>
        <taxon>Puniceicoccales</taxon>
        <taxon>Coraliomargaritaceae</taxon>
        <taxon>Thalassobacterium</taxon>
    </lineage>
</organism>
<evidence type="ECO:0000313" key="2">
    <source>
        <dbReference type="Proteomes" id="UP001243717"/>
    </source>
</evidence>
<dbReference type="Proteomes" id="UP001243717">
    <property type="component" value="Unassembled WGS sequence"/>
</dbReference>
<dbReference type="EMBL" id="JARXIC010000015">
    <property type="protein sequence ID" value="MDQ8194864.1"/>
    <property type="molecule type" value="Genomic_DNA"/>
</dbReference>
<protein>
    <submittedName>
        <fullName evidence="1">Uncharacterized protein</fullName>
    </submittedName>
</protein>